<evidence type="ECO:0000313" key="2">
    <source>
        <dbReference type="Ensembl" id="ENSCUSP00005008669.1"/>
    </source>
</evidence>
<reference evidence="2" key="1">
    <citation type="submission" date="2020-10" db="EMBL/GenBank/DDBJ databases">
        <title>Catharus ustulatus (Swainson's thrush) genome, bCatUst1, primary haplotype v2.</title>
        <authorList>
            <person name="Delmore K."/>
            <person name="Vafadar M."/>
            <person name="Formenti G."/>
            <person name="Chow W."/>
            <person name="Pelan S."/>
            <person name="Howe K."/>
            <person name="Rhie A."/>
            <person name="Mountcastle J."/>
            <person name="Haase B."/>
            <person name="Fedrigo O."/>
            <person name="Jarvis E.D."/>
        </authorList>
    </citation>
    <scope>NUCLEOTIDE SEQUENCE [LARGE SCALE GENOMIC DNA]</scope>
</reference>
<feature type="region of interest" description="Disordered" evidence="1">
    <location>
        <begin position="1"/>
        <end position="29"/>
    </location>
</feature>
<feature type="compositionally biased region" description="Basic residues" evidence="1">
    <location>
        <begin position="17"/>
        <end position="29"/>
    </location>
</feature>
<reference evidence="2" key="2">
    <citation type="submission" date="2025-08" db="UniProtKB">
        <authorList>
            <consortium name="Ensembl"/>
        </authorList>
    </citation>
    <scope>IDENTIFICATION</scope>
</reference>
<accession>A0A8C3Y0N9</accession>
<keyword evidence="3" id="KW-1185">Reference proteome</keyword>
<dbReference type="AlphaFoldDB" id="A0A8C3Y0N9"/>
<evidence type="ECO:0000313" key="3">
    <source>
        <dbReference type="Proteomes" id="UP000694563"/>
    </source>
</evidence>
<feature type="compositionally biased region" description="Low complexity" evidence="1">
    <location>
        <begin position="1"/>
        <end position="11"/>
    </location>
</feature>
<proteinExistence type="predicted"/>
<dbReference type="Proteomes" id="UP000694563">
    <property type="component" value="Chromosome W"/>
</dbReference>
<name>A0A8C3Y0N9_CATUS</name>
<reference evidence="2" key="3">
    <citation type="submission" date="2025-09" db="UniProtKB">
        <authorList>
            <consortium name="Ensembl"/>
        </authorList>
    </citation>
    <scope>IDENTIFICATION</scope>
</reference>
<evidence type="ECO:0000256" key="1">
    <source>
        <dbReference type="SAM" id="MobiDB-lite"/>
    </source>
</evidence>
<organism evidence="2 3">
    <name type="scientific">Catharus ustulatus</name>
    <name type="common">Russet-backed thrush</name>
    <name type="synonym">Hylocichla ustulatus</name>
    <dbReference type="NCBI Taxonomy" id="91951"/>
    <lineage>
        <taxon>Eukaryota</taxon>
        <taxon>Metazoa</taxon>
        <taxon>Chordata</taxon>
        <taxon>Craniata</taxon>
        <taxon>Vertebrata</taxon>
        <taxon>Euteleostomi</taxon>
        <taxon>Archelosauria</taxon>
        <taxon>Archosauria</taxon>
        <taxon>Dinosauria</taxon>
        <taxon>Saurischia</taxon>
        <taxon>Theropoda</taxon>
        <taxon>Coelurosauria</taxon>
        <taxon>Aves</taxon>
        <taxon>Neognathae</taxon>
        <taxon>Neoaves</taxon>
        <taxon>Telluraves</taxon>
        <taxon>Australaves</taxon>
        <taxon>Passeriformes</taxon>
        <taxon>Turdidae</taxon>
        <taxon>Catharus</taxon>
    </lineage>
</organism>
<protein>
    <submittedName>
        <fullName evidence="2">Uncharacterized protein</fullName>
    </submittedName>
</protein>
<dbReference type="Ensembl" id="ENSCUST00005009030.1">
    <property type="protein sequence ID" value="ENSCUSP00005008669.1"/>
    <property type="gene ID" value="ENSCUSG00005005458.1"/>
</dbReference>
<sequence>TKKNPNQTKNQNENKKPPNKQKTMQRGKHTKIILMKIKSLPLRRAGLKAAELSSLPPRIVLDVKEITNQVAKQILQHRRKSAPEMMKQRAALQLATSLVQTASNSQLDPGSCRGHWKALKRNLQVTVGFPKR</sequence>